<dbReference type="AlphaFoldDB" id="A0A2U3D5X9"/>
<evidence type="ECO:0000313" key="1">
    <source>
        <dbReference type="EMBL" id="PWI56677.1"/>
    </source>
</evidence>
<proteinExistence type="predicted"/>
<dbReference type="EMBL" id="MPDK01000030">
    <property type="protein sequence ID" value="PWI56677.1"/>
    <property type="molecule type" value="Genomic_DNA"/>
</dbReference>
<sequence length="390" mass="45841">MFEFSDWKENTNLIPQQIQNKEKYYHDLTNIEQSWTGRIDVMLANTFIQEAAQLIVNAIALFEHGYFDCAFYSLRQSLEVSTTMVYLAELSPEQRDIELEDWKGQSKFPMSNQMLKFLNDNGQAFSDIKKKMADYFDQLKQVKERLNKQVHKQGFNTFYVSRSHVLNRQRDQTQFVGLFESYVRSCIGAIAVLRLAIDPIPILLMDTDIYSRTDDLLTEAFSEEFVNEYIGEAEINAYKQTEVYIQYYEFIMNEEAKLPCVADVVKHQYIDKEKYDDILRQAHLLSRTDLLAVRICVSSDKIAKVYFHDGWLWYFTNTRSVRVHLGFDSRALKEIRDSNRHINVPYDRAFLTYIGSDENIYIEHNEPFTESELSSILADIIDRFTPNSFT</sequence>
<reference evidence="1 2" key="1">
    <citation type="submission" date="2016-11" db="EMBL/GenBank/DDBJ databases">
        <title>Comparative genomics of Acidibacillus ferroxidans species.</title>
        <authorList>
            <person name="Oliveira G."/>
            <person name="Nunes G."/>
            <person name="Oliveira R."/>
            <person name="Araujo F."/>
            <person name="Salim A."/>
            <person name="Scholte L."/>
            <person name="Morais D."/>
            <person name="Nancucheo I."/>
            <person name="Johnson D.B."/>
            <person name="Grail B."/>
            <person name="Bittencourt J."/>
            <person name="Valadares R."/>
        </authorList>
    </citation>
    <scope>NUCLEOTIDE SEQUENCE [LARGE SCALE GENOMIC DNA]</scope>
    <source>
        <strain evidence="1 2">Y002</strain>
    </source>
</reference>
<name>A0A2U3D5X9_SULT2</name>
<protein>
    <submittedName>
        <fullName evidence="1">Uncharacterized protein</fullName>
    </submittedName>
</protein>
<dbReference type="Proteomes" id="UP000245380">
    <property type="component" value="Unassembled WGS sequence"/>
</dbReference>
<organism evidence="1 2">
    <name type="scientific">Sulfoacidibacillus thermotolerans</name>
    <name type="common">Acidibacillus sulfuroxidans</name>
    <dbReference type="NCBI Taxonomy" id="1765684"/>
    <lineage>
        <taxon>Bacteria</taxon>
        <taxon>Bacillati</taxon>
        <taxon>Bacillota</taxon>
        <taxon>Bacilli</taxon>
        <taxon>Bacillales</taxon>
        <taxon>Alicyclobacillaceae</taxon>
        <taxon>Sulfoacidibacillus</taxon>
    </lineage>
</organism>
<evidence type="ECO:0000313" key="2">
    <source>
        <dbReference type="Proteomes" id="UP000245380"/>
    </source>
</evidence>
<accession>A0A2U3D5X9</accession>
<dbReference type="RefSeq" id="WP_109431526.1">
    <property type="nucleotide sequence ID" value="NZ_MPDK01000030.1"/>
</dbReference>
<gene>
    <name evidence="1" type="ORF">BM613_12410</name>
</gene>
<dbReference type="OrthoDB" id="1097055at2"/>
<comment type="caution">
    <text evidence="1">The sequence shown here is derived from an EMBL/GenBank/DDBJ whole genome shotgun (WGS) entry which is preliminary data.</text>
</comment>
<keyword evidence="2" id="KW-1185">Reference proteome</keyword>